<dbReference type="Gene3D" id="3.30.450.20">
    <property type="entry name" value="PAS domain"/>
    <property type="match status" value="1"/>
</dbReference>
<protein>
    <submittedName>
        <fullName evidence="1">Uncharacterized protein</fullName>
    </submittedName>
</protein>
<dbReference type="RefSeq" id="WP_169552318.1">
    <property type="nucleotide sequence ID" value="NZ_CP051677.1"/>
</dbReference>
<dbReference type="EMBL" id="CP051677">
    <property type="protein sequence ID" value="QJD80359.1"/>
    <property type="molecule type" value="Genomic_DNA"/>
</dbReference>
<reference evidence="1 2" key="1">
    <citation type="submission" date="2020-04" db="EMBL/GenBank/DDBJ databases">
        <title>Genome sequencing of novel species.</title>
        <authorList>
            <person name="Heo J."/>
            <person name="Kim S.-J."/>
            <person name="Kim J.-S."/>
            <person name="Hong S.-B."/>
            <person name="Kwon S.-W."/>
        </authorList>
    </citation>
    <scope>NUCLEOTIDE SEQUENCE [LARGE SCALE GENOMIC DNA]</scope>
    <source>
        <strain evidence="1 2">CJU-R4</strain>
    </source>
</reference>
<accession>A0A7L5DPJ2</accession>
<organism evidence="1 2">
    <name type="scientific">Spirosoma rhododendri</name>
    <dbReference type="NCBI Taxonomy" id="2728024"/>
    <lineage>
        <taxon>Bacteria</taxon>
        <taxon>Pseudomonadati</taxon>
        <taxon>Bacteroidota</taxon>
        <taxon>Cytophagia</taxon>
        <taxon>Cytophagales</taxon>
        <taxon>Cytophagaceae</taxon>
        <taxon>Spirosoma</taxon>
    </lineage>
</organism>
<evidence type="ECO:0000313" key="1">
    <source>
        <dbReference type="EMBL" id="QJD80359.1"/>
    </source>
</evidence>
<dbReference type="InterPro" id="IPR036890">
    <property type="entry name" value="HATPase_C_sf"/>
</dbReference>
<proteinExistence type="predicted"/>
<name>A0A7L5DPJ2_9BACT</name>
<dbReference type="InterPro" id="IPR035965">
    <property type="entry name" value="PAS-like_dom_sf"/>
</dbReference>
<sequence>MLEATLDSSFNFIQVFKAVRDQSGQIIDFVWVLTNRRWQQAYGDIIGKSLLELNPAVVQTGVFARLVDVTQTGVAQTHEHYYPFEQFNGWFHQTLTKLQDGVVLTTEDITIRKQAEILQAFLLTLSDHLGQMVDDLLDVSRISQGKIQLKKKCLDLGQLVEQALESIRAVANPEVRS</sequence>
<dbReference type="Gene3D" id="3.30.565.10">
    <property type="entry name" value="Histidine kinase-like ATPase, C-terminal domain"/>
    <property type="match status" value="1"/>
</dbReference>
<gene>
    <name evidence="1" type="ORF">HH216_19450</name>
</gene>
<dbReference type="Proteomes" id="UP000501128">
    <property type="component" value="Chromosome"/>
</dbReference>
<keyword evidence="2" id="KW-1185">Reference proteome</keyword>
<dbReference type="KEGG" id="srho:HH216_19450"/>
<dbReference type="SUPFAM" id="SSF55785">
    <property type="entry name" value="PYP-like sensor domain (PAS domain)"/>
    <property type="match status" value="1"/>
</dbReference>
<evidence type="ECO:0000313" key="2">
    <source>
        <dbReference type="Proteomes" id="UP000501128"/>
    </source>
</evidence>
<dbReference type="AlphaFoldDB" id="A0A7L5DPJ2"/>